<dbReference type="HOGENOM" id="CLU_1678128_0_0_1"/>
<evidence type="ECO:0000313" key="1">
    <source>
        <dbReference type="EMBL" id="ETW81647.1"/>
    </source>
</evidence>
<accession>W4K732</accession>
<dbReference type="Proteomes" id="UP000030671">
    <property type="component" value="Unassembled WGS sequence"/>
</dbReference>
<organism evidence="1 2">
    <name type="scientific">Heterobasidion irregulare (strain TC 32-1)</name>
    <dbReference type="NCBI Taxonomy" id="747525"/>
    <lineage>
        <taxon>Eukaryota</taxon>
        <taxon>Fungi</taxon>
        <taxon>Dikarya</taxon>
        <taxon>Basidiomycota</taxon>
        <taxon>Agaricomycotina</taxon>
        <taxon>Agaricomycetes</taxon>
        <taxon>Russulales</taxon>
        <taxon>Bondarzewiaceae</taxon>
        <taxon>Heterobasidion</taxon>
        <taxon>Heterobasidion annosum species complex</taxon>
    </lineage>
</organism>
<gene>
    <name evidence="1" type="ORF">HETIRDRAFT_147652</name>
</gene>
<sequence length="157" mass="17788">MEYLLPLQVDLLWITSASPVRPLFRSLNPLHRARRELRPCCPPPSIFLSFPRWISQACARAPIGRRTGRPRGSNSSAVAAASIWSHWSMRDRSIAQDSRKAYRACFQPLGCASSSVRFSRFPSWRFDCTHKPHLRSLARLAGARCAVGRLQEGDDRL</sequence>
<name>W4K732_HETIT</name>
<proteinExistence type="predicted"/>
<keyword evidence="2" id="KW-1185">Reference proteome</keyword>
<dbReference type="GeneID" id="20667216"/>
<dbReference type="AlphaFoldDB" id="W4K732"/>
<dbReference type="EMBL" id="KI925458">
    <property type="protein sequence ID" value="ETW81647.1"/>
    <property type="molecule type" value="Genomic_DNA"/>
</dbReference>
<dbReference type="RefSeq" id="XP_009546277.1">
    <property type="nucleotide sequence ID" value="XM_009547982.1"/>
</dbReference>
<dbReference type="InParanoid" id="W4K732"/>
<protein>
    <submittedName>
        <fullName evidence="1">Uncharacterized protein</fullName>
    </submittedName>
</protein>
<dbReference type="KEGG" id="hir:HETIRDRAFT_147652"/>
<evidence type="ECO:0000313" key="2">
    <source>
        <dbReference type="Proteomes" id="UP000030671"/>
    </source>
</evidence>
<reference evidence="1 2" key="1">
    <citation type="journal article" date="2012" name="New Phytol.">
        <title>Insight into trade-off between wood decay and parasitism from the genome of a fungal forest pathogen.</title>
        <authorList>
            <person name="Olson A."/>
            <person name="Aerts A."/>
            <person name="Asiegbu F."/>
            <person name="Belbahri L."/>
            <person name="Bouzid O."/>
            <person name="Broberg A."/>
            <person name="Canback B."/>
            <person name="Coutinho P.M."/>
            <person name="Cullen D."/>
            <person name="Dalman K."/>
            <person name="Deflorio G."/>
            <person name="van Diepen L.T."/>
            <person name="Dunand C."/>
            <person name="Duplessis S."/>
            <person name="Durling M."/>
            <person name="Gonthier P."/>
            <person name="Grimwood J."/>
            <person name="Fossdal C.G."/>
            <person name="Hansson D."/>
            <person name="Henrissat B."/>
            <person name="Hietala A."/>
            <person name="Himmelstrand K."/>
            <person name="Hoffmeister D."/>
            <person name="Hogberg N."/>
            <person name="James T.Y."/>
            <person name="Karlsson M."/>
            <person name="Kohler A."/>
            <person name="Kues U."/>
            <person name="Lee Y.H."/>
            <person name="Lin Y.C."/>
            <person name="Lind M."/>
            <person name="Lindquist E."/>
            <person name="Lombard V."/>
            <person name="Lucas S."/>
            <person name="Lunden K."/>
            <person name="Morin E."/>
            <person name="Murat C."/>
            <person name="Park J."/>
            <person name="Raffaello T."/>
            <person name="Rouze P."/>
            <person name="Salamov A."/>
            <person name="Schmutz J."/>
            <person name="Solheim H."/>
            <person name="Stahlberg J."/>
            <person name="Velez H."/>
            <person name="de Vries R.P."/>
            <person name="Wiebenga A."/>
            <person name="Woodward S."/>
            <person name="Yakovlev I."/>
            <person name="Garbelotto M."/>
            <person name="Martin F."/>
            <person name="Grigoriev I.V."/>
            <person name="Stenlid J."/>
        </authorList>
    </citation>
    <scope>NUCLEOTIDE SEQUENCE [LARGE SCALE GENOMIC DNA]</scope>
    <source>
        <strain evidence="1 2">TC 32-1</strain>
    </source>
</reference>